<reference evidence="2" key="1">
    <citation type="submission" date="2021-02" db="EMBL/GenBank/DDBJ databases">
        <authorList>
            <person name="Nowell W R."/>
        </authorList>
    </citation>
    <scope>NUCLEOTIDE SEQUENCE</scope>
</reference>
<protein>
    <recommendedName>
        <fullName evidence="1">Apple domain-containing protein</fullName>
    </recommendedName>
</protein>
<comment type="caution">
    <text evidence="2">The sequence shown here is derived from an EMBL/GenBank/DDBJ whole genome shotgun (WGS) entry which is preliminary data.</text>
</comment>
<dbReference type="SUPFAM" id="SSF57414">
    <property type="entry name" value="Hairpin loop containing domain-like"/>
    <property type="match status" value="1"/>
</dbReference>
<dbReference type="Gene3D" id="3.50.4.10">
    <property type="entry name" value="Hepatocyte Growth Factor"/>
    <property type="match status" value="1"/>
</dbReference>
<feature type="non-terminal residue" evidence="2">
    <location>
        <position position="1"/>
    </location>
</feature>
<sequence length="83" mass="8919">LSNWTVAASDAAIIDAQCRFLKNAPYSDVNACLNTCETISGCNAVVYSDAQKICNLNRCNTFSPSITKNGYQGYISLTKKSTG</sequence>
<dbReference type="AlphaFoldDB" id="A0A820P4X8"/>
<proteinExistence type="predicted"/>
<organism evidence="2 3">
    <name type="scientific">Adineta steineri</name>
    <dbReference type="NCBI Taxonomy" id="433720"/>
    <lineage>
        <taxon>Eukaryota</taxon>
        <taxon>Metazoa</taxon>
        <taxon>Spiralia</taxon>
        <taxon>Gnathifera</taxon>
        <taxon>Rotifera</taxon>
        <taxon>Eurotatoria</taxon>
        <taxon>Bdelloidea</taxon>
        <taxon>Adinetida</taxon>
        <taxon>Adinetidae</taxon>
        <taxon>Adineta</taxon>
    </lineage>
</organism>
<feature type="domain" description="Apple" evidence="1">
    <location>
        <begin position="27"/>
        <end position="73"/>
    </location>
</feature>
<dbReference type="Pfam" id="PF00024">
    <property type="entry name" value="PAN_1"/>
    <property type="match status" value="1"/>
</dbReference>
<evidence type="ECO:0000313" key="2">
    <source>
        <dbReference type="EMBL" id="CAF4398990.1"/>
    </source>
</evidence>
<gene>
    <name evidence="2" type="ORF">OXD698_LOCUS51354</name>
</gene>
<dbReference type="InterPro" id="IPR003609">
    <property type="entry name" value="Pan_app"/>
</dbReference>
<evidence type="ECO:0000313" key="3">
    <source>
        <dbReference type="Proteomes" id="UP000663844"/>
    </source>
</evidence>
<name>A0A820P4X8_9BILA</name>
<dbReference type="Proteomes" id="UP000663844">
    <property type="component" value="Unassembled WGS sequence"/>
</dbReference>
<accession>A0A820P4X8</accession>
<evidence type="ECO:0000259" key="1">
    <source>
        <dbReference type="Pfam" id="PF00024"/>
    </source>
</evidence>
<dbReference type="EMBL" id="CAJOAZ010026199">
    <property type="protein sequence ID" value="CAF4398990.1"/>
    <property type="molecule type" value="Genomic_DNA"/>
</dbReference>